<gene>
    <name evidence="2" type="ORF">SAMN04487989_1191</name>
</gene>
<feature type="domain" description="Bacteriophage T5 Orf172 DNA-binding" evidence="1">
    <location>
        <begin position="209"/>
        <end position="286"/>
    </location>
</feature>
<dbReference type="SMART" id="SM00974">
    <property type="entry name" value="T5orf172"/>
    <property type="match status" value="1"/>
</dbReference>
<dbReference type="OrthoDB" id="792524at2"/>
<evidence type="ECO:0000259" key="1">
    <source>
        <dbReference type="SMART" id="SM00974"/>
    </source>
</evidence>
<evidence type="ECO:0000313" key="2">
    <source>
        <dbReference type="EMBL" id="SFO02955.1"/>
    </source>
</evidence>
<accession>A0A1I5DUM9</accession>
<dbReference type="Pfam" id="PF13455">
    <property type="entry name" value="MUG113"/>
    <property type="match status" value="1"/>
</dbReference>
<dbReference type="Proteomes" id="UP000198705">
    <property type="component" value="Unassembled WGS sequence"/>
</dbReference>
<dbReference type="AlphaFoldDB" id="A0A1I5DUM9"/>
<evidence type="ECO:0000313" key="3">
    <source>
        <dbReference type="Proteomes" id="UP000198705"/>
    </source>
</evidence>
<dbReference type="RefSeq" id="WP_092210187.1">
    <property type="nucleotide sequence ID" value="NZ_FOVN01000019.1"/>
</dbReference>
<proteinExistence type="predicted"/>
<reference evidence="3" key="1">
    <citation type="submission" date="2016-10" db="EMBL/GenBank/DDBJ databases">
        <authorList>
            <person name="Varghese N."/>
            <person name="Submissions S."/>
        </authorList>
    </citation>
    <scope>NUCLEOTIDE SEQUENCE [LARGE SCALE GENOMIC DNA]</scope>
    <source>
        <strain evidence="3">DSM 23925</strain>
    </source>
</reference>
<name>A0A1I5DUM9_9FLAO</name>
<organism evidence="2 3">
    <name type="scientific">Bizionia echini</name>
    <dbReference type="NCBI Taxonomy" id="649333"/>
    <lineage>
        <taxon>Bacteria</taxon>
        <taxon>Pseudomonadati</taxon>
        <taxon>Bacteroidota</taxon>
        <taxon>Flavobacteriia</taxon>
        <taxon>Flavobacteriales</taxon>
        <taxon>Flavobacteriaceae</taxon>
        <taxon>Bizionia</taxon>
    </lineage>
</organism>
<keyword evidence="3" id="KW-1185">Reference proteome</keyword>
<dbReference type="EMBL" id="FOVN01000019">
    <property type="protein sequence ID" value="SFO02955.1"/>
    <property type="molecule type" value="Genomic_DNA"/>
</dbReference>
<dbReference type="InterPro" id="IPR018306">
    <property type="entry name" value="Phage_T5_Orf172_DNA-bd"/>
</dbReference>
<protein>
    <submittedName>
        <fullName evidence="2">T5orf172 domain-containing protein</fullName>
    </submittedName>
</protein>
<sequence length="287" mass="33855">MTNIPISKSDPFTKKFNLEWESLGGNEFYEKVLNGTINMVSTKPDINRLFLTANHLEGKDYLILRHPSKDFMLDIGDKFYILFENNEVLEFDIEKKSFHLYNSLNDTYKQVYENRILLYKEDLEYLSQNLIKDWRILTSGNRKIEGMRPFGGTHHKYDNKENLQIALKNLFVDYNKIVGGIENYEPLSKLDFKDEISLTEVCHLYLMKDLANGYYKIGISNNPEYREKTLQSEKPTIELITSKGFSNRKIALAFESSLHKSYENKRLRGEWFELTEREKAEIKEILK</sequence>